<proteinExistence type="inferred from homology"/>
<name>A0AAV8H9X0_9POAL</name>
<protein>
    <submittedName>
        <fullName evidence="3">Uncharacterized protein</fullName>
    </submittedName>
</protein>
<dbReference type="GO" id="GO:0040008">
    <property type="term" value="P:regulation of growth"/>
    <property type="evidence" value="ECO:0007669"/>
    <property type="project" value="InterPro"/>
</dbReference>
<evidence type="ECO:0000256" key="2">
    <source>
        <dbReference type="ARBA" id="ARBA00024198"/>
    </source>
</evidence>
<organism evidence="3 4">
    <name type="scientific">Rhynchospora pubera</name>
    <dbReference type="NCBI Taxonomy" id="906938"/>
    <lineage>
        <taxon>Eukaryota</taxon>
        <taxon>Viridiplantae</taxon>
        <taxon>Streptophyta</taxon>
        <taxon>Embryophyta</taxon>
        <taxon>Tracheophyta</taxon>
        <taxon>Spermatophyta</taxon>
        <taxon>Magnoliopsida</taxon>
        <taxon>Liliopsida</taxon>
        <taxon>Poales</taxon>
        <taxon>Cyperaceae</taxon>
        <taxon>Cyperoideae</taxon>
        <taxon>Rhynchosporeae</taxon>
        <taxon>Rhynchospora</taxon>
    </lineage>
</organism>
<evidence type="ECO:0000313" key="4">
    <source>
        <dbReference type="Proteomes" id="UP001140206"/>
    </source>
</evidence>
<evidence type="ECO:0000313" key="3">
    <source>
        <dbReference type="EMBL" id="KAJ4812700.1"/>
    </source>
</evidence>
<evidence type="ECO:0000256" key="1">
    <source>
        <dbReference type="ARBA" id="ARBA00022604"/>
    </source>
</evidence>
<keyword evidence="1" id="KW-0341">Growth regulation</keyword>
<comment type="similarity">
    <text evidence="2">Belongs to the LAZY family.</text>
</comment>
<dbReference type="InterPro" id="IPR044683">
    <property type="entry name" value="LAZY"/>
</dbReference>
<sequence>MRCASNRIWSGSDACCLVSLHSPVHSSIILSPSLIFNWMFNKPHGRQEASRRGHSSPSLACHMSIASSPEEEFIEWPESLLSIGTFGTNTSKEVKNGFTSDNKIVEQDLSDHTYEVATLLKELEKMGLERGNLAEYQFMGCSTSLTDPNCEDYENIFNKHKIVLSKGRDLSNNTESALKKRSISFLLKKVFACRGGFAPVPAPGLRDPFSQPRMEKLLKSILRKKIYPQNTAPMPTKYLQKKYHEKLSIEQTTTQEKGDDGEKWVKTDSDFIVLEI</sequence>
<dbReference type="PANTHER" id="PTHR34045:SF3">
    <property type="entry name" value="PROTEIN LAZY 4"/>
    <property type="match status" value="1"/>
</dbReference>
<accession>A0AAV8H9X0</accession>
<dbReference type="PANTHER" id="PTHR34045">
    <property type="entry name" value="OS03G0406300 PROTEIN"/>
    <property type="match status" value="1"/>
</dbReference>
<gene>
    <name evidence="3" type="ORF">LUZ62_025266</name>
</gene>
<comment type="caution">
    <text evidence="3">The sequence shown here is derived from an EMBL/GenBank/DDBJ whole genome shotgun (WGS) entry which is preliminary data.</text>
</comment>
<dbReference type="Proteomes" id="UP001140206">
    <property type="component" value="Chromosome 1"/>
</dbReference>
<reference evidence="3" key="1">
    <citation type="submission" date="2022-08" db="EMBL/GenBank/DDBJ databases">
        <authorList>
            <person name="Marques A."/>
        </authorList>
    </citation>
    <scope>NUCLEOTIDE SEQUENCE</scope>
    <source>
        <strain evidence="3">RhyPub2mFocal</strain>
        <tissue evidence="3">Leaves</tissue>
    </source>
</reference>
<dbReference type="GO" id="GO:0009630">
    <property type="term" value="P:gravitropism"/>
    <property type="evidence" value="ECO:0007669"/>
    <property type="project" value="InterPro"/>
</dbReference>
<keyword evidence="4" id="KW-1185">Reference proteome</keyword>
<dbReference type="AlphaFoldDB" id="A0AAV8H9X0"/>
<dbReference type="EMBL" id="JAMFTS010000001">
    <property type="protein sequence ID" value="KAJ4812700.1"/>
    <property type="molecule type" value="Genomic_DNA"/>
</dbReference>